<organism evidence="8 9">
    <name type="scientific">Enterococcus faecalis ERV63</name>
    <dbReference type="NCBI Taxonomy" id="1134793"/>
    <lineage>
        <taxon>Bacteria</taxon>
        <taxon>Bacillati</taxon>
        <taxon>Bacillota</taxon>
        <taxon>Bacilli</taxon>
        <taxon>Lactobacillales</taxon>
        <taxon>Enterococcaceae</taxon>
        <taxon>Enterococcus</taxon>
    </lineage>
</organism>
<dbReference type="InterPro" id="IPR019931">
    <property type="entry name" value="LPXTG_anchor"/>
</dbReference>
<feature type="compositionally biased region" description="Low complexity" evidence="5">
    <location>
        <begin position="83"/>
        <end position="97"/>
    </location>
</feature>
<evidence type="ECO:0000313" key="8">
    <source>
        <dbReference type="EMBL" id="EJV18123.1"/>
    </source>
</evidence>
<feature type="transmembrane region" description="Helical" evidence="6">
    <location>
        <begin position="149"/>
        <end position="168"/>
    </location>
</feature>
<keyword evidence="2" id="KW-0964">Secreted</keyword>
<evidence type="ECO:0000256" key="6">
    <source>
        <dbReference type="SAM" id="Phobius"/>
    </source>
</evidence>
<name>A0AAV3GMJ1_ENTFL</name>
<evidence type="ECO:0000256" key="5">
    <source>
        <dbReference type="SAM" id="MobiDB-lite"/>
    </source>
</evidence>
<gene>
    <name evidence="8" type="ORF">HMPREF1336_01369</name>
</gene>
<feature type="region of interest" description="Disordered" evidence="5">
    <location>
        <begin position="1"/>
        <end position="101"/>
    </location>
</feature>
<evidence type="ECO:0000256" key="1">
    <source>
        <dbReference type="ARBA" id="ARBA00022512"/>
    </source>
</evidence>
<keyword evidence="6" id="KW-1133">Transmembrane helix</keyword>
<dbReference type="Proteomes" id="UP000004117">
    <property type="component" value="Unassembled WGS sequence"/>
</dbReference>
<evidence type="ECO:0000256" key="3">
    <source>
        <dbReference type="ARBA" id="ARBA00022729"/>
    </source>
</evidence>
<evidence type="ECO:0000259" key="7">
    <source>
        <dbReference type="Pfam" id="PF00746"/>
    </source>
</evidence>
<keyword evidence="6" id="KW-0472">Membrane</keyword>
<comment type="caution">
    <text evidence="8">The sequence shown here is derived from an EMBL/GenBank/DDBJ whole genome shotgun (WGS) entry which is preliminary data.</text>
</comment>
<evidence type="ECO:0000313" key="9">
    <source>
        <dbReference type="Proteomes" id="UP000004117"/>
    </source>
</evidence>
<proteinExistence type="predicted"/>
<dbReference type="Pfam" id="PF00746">
    <property type="entry name" value="Gram_pos_anchor"/>
    <property type="match status" value="1"/>
</dbReference>
<keyword evidence="4" id="KW-0572">Peptidoglycan-anchor</keyword>
<dbReference type="Pfam" id="PF18874">
    <property type="entry name" value="QPE"/>
    <property type="match status" value="2"/>
</dbReference>
<reference evidence="8 9" key="1">
    <citation type="submission" date="2012-04" db="EMBL/GenBank/DDBJ databases">
        <authorList>
            <person name="Weinstock G."/>
            <person name="Sodergren E."/>
            <person name="Lobos E.A."/>
            <person name="Fulton L."/>
            <person name="Fulton R."/>
            <person name="Courtney L."/>
            <person name="Fronick C."/>
            <person name="O'Laughlin M."/>
            <person name="Godfrey J."/>
            <person name="Wilson R.M."/>
            <person name="Miner T."/>
            <person name="Farmer C."/>
            <person name="Delehaunty K."/>
            <person name="Cordes M."/>
            <person name="Minx P."/>
            <person name="Tomlinson C."/>
            <person name="Chen J."/>
            <person name="Wollam A."/>
            <person name="Pepin K.H."/>
            <person name="Bhonagiri V."/>
            <person name="Zhang X."/>
            <person name="Suruliraj S."/>
            <person name="Warren W."/>
            <person name="Mitreva M."/>
            <person name="Mardis E.R."/>
            <person name="Wilson R.K."/>
        </authorList>
    </citation>
    <scope>NUCLEOTIDE SEQUENCE [LARGE SCALE GENOMIC DNA]</scope>
    <source>
        <strain evidence="8 9">ERV63</strain>
    </source>
</reference>
<dbReference type="InterPro" id="IPR043631">
    <property type="entry name" value="QPE_rpt"/>
</dbReference>
<dbReference type="EMBL" id="ALZR01000033">
    <property type="protein sequence ID" value="EJV18123.1"/>
    <property type="molecule type" value="Genomic_DNA"/>
</dbReference>
<sequence>MTTEENGATETAESSQPEVHVSPTEEENPDESETLGTIAPIIPEKPSVTTEDNGTTETAESSQPEVHVSPTKEITTTEKKQPSTETTVETNKTITSKNQPQILNAPLNTLKNEGSPQLAPQLLSEPIQKLNEANGKRELPKTGTTKTPFMLIAGTLASTFAVLGVSYLQIRKN</sequence>
<protein>
    <submittedName>
        <fullName evidence="8">LPXTG-motif protein cell wall anchor domain protein</fullName>
    </submittedName>
</protein>
<feature type="compositionally biased region" description="Acidic residues" evidence="5">
    <location>
        <begin position="24"/>
        <end position="33"/>
    </location>
</feature>
<accession>A0AAV3GMJ1</accession>
<dbReference type="NCBIfam" id="TIGR01167">
    <property type="entry name" value="LPXTG_anchor"/>
    <property type="match status" value="1"/>
</dbReference>
<feature type="domain" description="Gram-positive cocci surface proteins LPxTG" evidence="7">
    <location>
        <begin position="132"/>
        <end position="172"/>
    </location>
</feature>
<evidence type="ECO:0000256" key="4">
    <source>
        <dbReference type="ARBA" id="ARBA00023088"/>
    </source>
</evidence>
<evidence type="ECO:0000256" key="2">
    <source>
        <dbReference type="ARBA" id="ARBA00022525"/>
    </source>
</evidence>
<dbReference type="AlphaFoldDB" id="A0AAV3GMJ1"/>
<feature type="compositionally biased region" description="Polar residues" evidence="5">
    <location>
        <begin position="47"/>
        <end position="64"/>
    </location>
</feature>
<feature type="compositionally biased region" description="Low complexity" evidence="5">
    <location>
        <begin position="1"/>
        <end position="13"/>
    </location>
</feature>
<keyword evidence="6" id="KW-0812">Transmembrane</keyword>
<keyword evidence="3" id="KW-0732">Signal</keyword>
<keyword evidence="1" id="KW-0134">Cell wall</keyword>